<feature type="transmembrane region" description="Helical" evidence="9">
    <location>
        <begin position="87"/>
        <end position="111"/>
    </location>
</feature>
<dbReference type="PANTHER" id="PTHR35011">
    <property type="entry name" value="2,3-DIKETO-L-GULONATE TRAP TRANSPORTER SMALL PERMEASE PROTEIN YIAM"/>
    <property type="match status" value="1"/>
</dbReference>
<evidence type="ECO:0000256" key="3">
    <source>
        <dbReference type="ARBA" id="ARBA00022475"/>
    </source>
</evidence>
<dbReference type="InterPro" id="IPR055348">
    <property type="entry name" value="DctQ"/>
</dbReference>
<evidence type="ECO:0000256" key="7">
    <source>
        <dbReference type="ARBA" id="ARBA00023136"/>
    </source>
</evidence>
<dbReference type="PANTHER" id="PTHR35011:SF2">
    <property type="entry name" value="2,3-DIKETO-L-GULONATE TRAP TRANSPORTER SMALL PERMEASE PROTEIN YIAM"/>
    <property type="match status" value="1"/>
</dbReference>
<keyword evidence="7 9" id="KW-0472">Membrane</keyword>
<evidence type="ECO:0000256" key="8">
    <source>
        <dbReference type="ARBA" id="ARBA00038436"/>
    </source>
</evidence>
<sequence>MKRFVLGTSSFLGVLATLATVTMMVAITVDVIARGVSGASIPGVLELGETVLVAAVFLGLAYTGATNGHIAVDLVTDRLPRRASRWVVAFGWSSTALILLWLAYATGARALESTEKNESRMGLVNWPLWPARWLIVVGIVAMLLVAVVNVARLVRGKEVLGYQSFETTVTDTTSLQVAVQEREDISSLTAANEPVIVADDETNRKDASDA</sequence>
<dbReference type="RefSeq" id="WP_128387126.1">
    <property type="nucleotide sequence ID" value="NZ_CP035037.1"/>
</dbReference>
<keyword evidence="3" id="KW-1003">Cell membrane</keyword>
<evidence type="ECO:0000256" key="9">
    <source>
        <dbReference type="SAM" id="Phobius"/>
    </source>
</evidence>
<evidence type="ECO:0000256" key="4">
    <source>
        <dbReference type="ARBA" id="ARBA00022519"/>
    </source>
</evidence>
<keyword evidence="4" id="KW-0997">Cell inner membrane</keyword>
<evidence type="ECO:0000256" key="6">
    <source>
        <dbReference type="ARBA" id="ARBA00022989"/>
    </source>
</evidence>
<dbReference type="InterPro" id="IPR007387">
    <property type="entry name" value="TRAP_DctQ"/>
</dbReference>
<name>A0ABX5QGP7_9MICO</name>
<feature type="transmembrane region" description="Helical" evidence="9">
    <location>
        <begin position="131"/>
        <end position="154"/>
    </location>
</feature>
<feature type="domain" description="Tripartite ATP-independent periplasmic transporters DctQ component" evidence="10">
    <location>
        <begin position="23"/>
        <end position="155"/>
    </location>
</feature>
<keyword evidence="12" id="KW-1185">Reference proteome</keyword>
<accession>A0ABX5QGP7</accession>
<dbReference type="EMBL" id="CP035037">
    <property type="protein sequence ID" value="QAB18205.1"/>
    <property type="molecule type" value="Genomic_DNA"/>
</dbReference>
<dbReference type="Proteomes" id="UP000285768">
    <property type="component" value="Chromosome"/>
</dbReference>
<evidence type="ECO:0000313" key="11">
    <source>
        <dbReference type="EMBL" id="QAB18205.1"/>
    </source>
</evidence>
<evidence type="ECO:0000259" key="10">
    <source>
        <dbReference type="Pfam" id="PF04290"/>
    </source>
</evidence>
<gene>
    <name evidence="11" type="ORF">Leucomu_09975</name>
</gene>
<comment type="similarity">
    <text evidence="8">Belongs to the TRAP transporter small permease family.</text>
</comment>
<evidence type="ECO:0000256" key="5">
    <source>
        <dbReference type="ARBA" id="ARBA00022692"/>
    </source>
</evidence>
<proteinExistence type="inferred from homology"/>
<dbReference type="Pfam" id="PF04290">
    <property type="entry name" value="DctQ"/>
    <property type="match status" value="1"/>
</dbReference>
<comment type="subcellular location">
    <subcellularLocation>
        <location evidence="1">Cell inner membrane</location>
        <topology evidence="1">Multi-pass membrane protein</topology>
    </subcellularLocation>
</comment>
<keyword evidence="5 9" id="KW-0812">Transmembrane</keyword>
<protein>
    <submittedName>
        <fullName evidence="11">TRAP transporter small permease</fullName>
    </submittedName>
</protein>
<keyword evidence="2" id="KW-0813">Transport</keyword>
<evidence type="ECO:0000313" key="12">
    <source>
        <dbReference type="Proteomes" id="UP000285768"/>
    </source>
</evidence>
<evidence type="ECO:0000256" key="1">
    <source>
        <dbReference type="ARBA" id="ARBA00004429"/>
    </source>
</evidence>
<feature type="transmembrane region" description="Helical" evidence="9">
    <location>
        <begin position="54"/>
        <end position="75"/>
    </location>
</feature>
<evidence type="ECO:0000256" key="2">
    <source>
        <dbReference type="ARBA" id="ARBA00022448"/>
    </source>
</evidence>
<organism evidence="11 12">
    <name type="scientific">Leucobacter muris</name>
    <dbReference type="NCBI Taxonomy" id="1935379"/>
    <lineage>
        <taxon>Bacteria</taxon>
        <taxon>Bacillati</taxon>
        <taxon>Actinomycetota</taxon>
        <taxon>Actinomycetes</taxon>
        <taxon>Micrococcales</taxon>
        <taxon>Microbacteriaceae</taxon>
        <taxon>Leucobacter</taxon>
    </lineage>
</organism>
<keyword evidence="6 9" id="KW-1133">Transmembrane helix</keyword>
<reference evidence="11 12" key="1">
    <citation type="submission" date="2019-01" db="EMBL/GenBank/DDBJ databases">
        <title>Leucobacter muris sp. nov. isolated from the nose of a laboratory mouse.</title>
        <authorList>
            <person name="Benga L."/>
            <person name="Sproeer C."/>
            <person name="Schumann P."/>
            <person name="Verbarg S."/>
            <person name="Bunk B."/>
            <person name="Engelhardt E."/>
            <person name="Benten P.M."/>
            <person name="Sager M."/>
        </authorList>
    </citation>
    <scope>NUCLEOTIDE SEQUENCE [LARGE SCALE GENOMIC DNA]</scope>
    <source>
        <strain evidence="11 12">DSM 101948</strain>
    </source>
</reference>